<keyword evidence="4 6" id="KW-1133">Transmembrane helix</keyword>
<comment type="subcellular location">
    <subcellularLocation>
        <location evidence="1">Cell membrane</location>
        <topology evidence="1">Multi-pass membrane protein</topology>
    </subcellularLocation>
</comment>
<proteinExistence type="predicted"/>
<evidence type="ECO:0000256" key="3">
    <source>
        <dbReference type="ARBA" id="ARBA00022692"/>
    </source>
</evidence>
<feature type="transmembrane region" description="Helical" evidence="6">
    <location>
        <begin position="40"/>
        <end position="67"/>
    </location>
</feature>
<evidence type="ECO:0000256" key="1">
    <source>
        <dbReference type="ARBA" id="ARBA00004651"/>
    </source>
</evidence>
<keyword evidence="2" id="KW-1003">Cell membrane</keyword>
<dbReference type="InterPro" id="IPR001123">
    <property type="entry name" value="LeuE-type"/>
</dbReference>
<evidence type="ECO:0000256" key="2">
    <source>
        <dbReference type="ARBA" id="ARBA00022475"/>
    </source>
</evidence>
<reference evidence="7" key="1">
    <citation type="submission" date="2016-08" db="EMBL/GenBank/DDBJ databases">
        <authorList>
            <person name="Seilhamer J.J."/>
        </authorList>
    </citation>
    <scope>NUCLEOTIDE SEQUENCE</scope>
    <source>
        <strain evidence="7">86</strain>
    </source>
</reference>
<feature type="transmembrane region" description="Helical" evidence="6">
    <location>
        <begin position="6"/>
        <end position="28"/>
    </location>
</feature>
<dbReference type="RefSeq" id="WP_288183215.1">
    <property type="nucleotide sequence ID" value="NZ_LT608335.1"/>
</dbReference>
<dbReference type="EMBL" id="FMJE01000002">
    <property type="protein sequence ID" value="SCM78707.1"/>
    <property type="molecule type" value="Genomic_DNA"/>
</dbReference>
<evidence type="ECO:0000256" key="4">
    <source>
        <dbReference type="ARBA" id="ARBA00022989"/>
    </source>
</evidence>
<dbReference type="GO" id="GO:0015171">
    <property type="term" value="F:amino acid transmembrane transporter activity"/>
    <property type="evidence" value="ECO:0007669"/>
    <property type="project" value="TreeGrafter"/>
</dbReference>
<name>A0A212LMF8_9FIRM</name>
<evidence type="ECO:0000313" key="7">
    <source>
        <dbReference type="EMBL" id="SCM78707.1"/>
    </source>
</evidence>
<dbReference type="PANTHER" id="PTHR30086:SF20">
    <property type="entry name" value="ARGININE EXPORTER PROTEIN ARGO-RELATED"/>
    <property type="match status" value="1"/>
</dbReference>
<sequence length="203" mass="21597">MELVFLIKGMILGFSIAAPVGPMGVLCIRRTLANGMLNGFFTGFGTASADAVYGCIAALGITAISGFLFDNRVFLHLFGGLFLLYLGYSIFRAIPADKAATADGKGLFGAYISAFFLTLTNPATIMSFAAVFAGLGIGAAAGDYRLAGWMVFGVFIGSLIWWLVLITAVNLFRTRFTQDKLKRVNQLSGSIIFGFGILSLLSI</sequence>
<feature type="transmembrane region" description="Helical" evidence="6">
    <location>
        <begin position="149"/>
        <end position="172"/>
    </location>
</feature>
<organism evidence="7">
    <name type="scientific">uncultured Sporomusa sp</name>
    <dbReference type="NCBI Taxonomy" id="307249"/>
    <lineage>
        <taxon>Bacteria</taxon>
        <taxon>Bacillati</taxon>
        <taxon>Bacillota</taxon>
        <taxon>Negativicutes</taxon>
        <taxon>Selenomonadales</taxon>
        <taxon>Sporomusaceae</taxon>
        <taxon>Sporomusa</taxon>
        <taxon>environmental samples</taxon>
    </lineage>
</organism>
<dbReference type="Pfam" id="PF01810">
    <property type="entry name" value="LysE"/>
    <property type="match status" value="1"/>
</dbReference>
<keyword evidence="5 6" id="KW-0472">Membrane</keyword>
<dbReference type="AlphaFoldDB" id="A0A212LMF8"/>
<gene>
    <name evidence="7" type="ORF">KL86SPO_20199</name>
</gene>
<feature type="transmembrane region" description="Helical" evidence="6">
    <location>
        <begin position="184"/>
        <end position="202"/>
    </location>
</feature>
<evidence type="ECO:0000256" key="6">
    <source>
        <dbReference type="SAM" id="Phobius"/>
    </source>
</evidence>
<dbReference type="PANTHER" id="PTHR30086">
    <property type="entry name" value="ARGININE EXPORTER PROTEIN ARGO"/>
    <property type="match status" value="1"/>
</dbReference>
<feature type="transmembrane region" description="Helical" evidence="6">
    <location>
        <begin position="106"/>
        <end position="137"/>
    </location>
</feature>
<accession>A0A212LMF8</accession>
<protein>
    <submittedName>
        <fullName evidence="7">Putative LysE/RhtB family amino acid efflux pump</fullName>
    </submittedName>
</protein>
<evidence type="ECO:0000256" key="5">
    <source>
        <dbReference type="ARBA" id="ARBA00023136"/>
    </source>
</evidence>
<feature type="transmembrane region" description="Helical" evidence="6">
    <location>
        <begin position="73"/>
        <end position="94"/>
    </location>
</feature>
<dbReference type="GO" id="GO:0005886">
    <property type="term" value="C:plasma membrane"/>
    <property type="evidence" value="ECO:0007669"/>
    <property type="project" value="UniProtKB-SubCell"/>
</dbReference>
<keyword evidence="3 6" id="KW-0812">Transmembrane</keyword>